<protein>
    <submittedName>
        <fullName evidence="1">Uncharacterized protein</fullName>
    </submittedName>
</protein>
<proteinExistence type="predicted"/>
<evidence type="ECO:0000313" key="2">
    <source>
        <dbReference type="Proteomes" id="UP000266673"/>
    </source>
</evidence>
<dbReference type="OrthoDB" id="2429297at2759"/>
<accession>A0A397UPJ2</accession>
<comment type="caution">
    <text evidence="1">The sequence shown here is derived from an EMBL/GenBank/DDBJ whole genome shotgun (WGS) entry which is preliminary data.</text>
</comment>
<sequence>MSSYKTDNSIGLPILYLQDHKKALWNKFHKKYPNGMQRTTFMTQLEGSRFVYKETLGSLCTTCNELGYKVFENIESLINTQIKNNMLKVRNDARDGSKFVRKGFATNLKVSPIEVALHSPCISHCLQQAFDNCNLDHPEICKDCDKLFTLFSNLKENVDSEFHESLIEYQNQLIYLMAHHARKTYLNAQLDVELAQLDMNGALLIVD</sequence>
<dbReference type="STRING" id="44941.A0A397UPJ2"/>
<evidence type="ECO:0000313" key="1">
    <source>
        <dbReference type="EMBL" id="RIB11451.1"/>
    </source>
</evidence>
<name>A0A397UPJ2_9GLOM</name>
<dbReference type="EMBL" id="QKWP01001131">
    <property type="protein sequence ID" value="RIB11451.1"/>
    <property type="molecule type" value="Genomic_DNA"/>
</dbReference>
<organism evidence="1 2">
    <name type="scientific">Gigaspora rosea</name>
    <dbReference type="NCBI Taxonomy" id="44941"/>
    <lineage>
        <taxon>Eukaryota</taxon>
        <taxon>Fungi</taxon>
        <taxon>Fungi incertae sedis</taxon>
        <taxon>Mucoromycota</taxon>
        <taxon>Glomeromycotina</taxon>
        <taxon>Glomeromycetes</taxon>
        <taxon>Diversisporales</taxon>
        <taxon>Gigasporaceae</taxon>
        <taxon>Gigaspora</taxon>
    </lineage>
</organism>
<keyword evidence="2" id="KW-1185">Reference proteome</keyword>
<dbReference type="AlphaFoldDB" id="A0A397UPJ2"/>
<reference evidence="1 2" key="1">
    <citation type="submission" date="2018-06" db="EMBL/GenBank/DDBJ databases">
        <title>Comparative genomics reveals the genomic features of Rhizophagus irregularis, R. cerebriforme, R. diaphanum and Gigaspora rosea, and their symbiotic lifestyle signature.</title>
        <authorList>
            <person name="Morin E."/>
            <person name="San Clemente H."/>
            <person name="Chen E.C.H."/>
            <person name="De La Providencia I."/>
            <person name="Hainaut M."/>
            <person name="Kuo A."/>
            <person name="Kohler A."/>
            <person name="Murat C."/>
            <person name="Tang N."/>
            <person name="Roy S."/>
            <person name="Loubradou J."/>
            <person name="Henrissat B."/>
            <person name="Grigoriev I.V."/>
            <person name="Corradi N."/>
            <person name="Roux C."/>
            <person name="Martin F.M."/>
        </authorList>
    </citation>
    <scope>NUCLEOTIDE SEQUENCE [LARGE SCALE GENOMIC DNA]</scope>
    <source>
        <strain evidence="1 2">DAOM 194757</strain>
    </source>
</reference>
<dbReference type="Proteomes" id="UP000266673">
    <property type="component" value="Unassembled WGS sequence"/>
</dbReference>
<gene>
    <name evidence="1" type="ORF">C2G38_2203372</name>
</gene>